<dbReference type="Proteomes" id="UP000248714">
    <property type="component" value="Unassembled WGS sequence"/>
</dbReference>
<name>A0ABX9E7X7_9PSEU</name>
<evidence type="ECO:0000313" key="2">
    <source>
        <dbReference type="Proteomes" id="UP000248714"/>
    </source>
</evidence>
<organism evidence="1 2">
    <name type="scientific">Lentzea atacamensis</name>
    <dbReference type="NCBI Taxonomy" id="531938"/>
    <lineage>
        <taxon>Bacteria</taxon>
        <taxon>Bacillati</taxon>
        <taxon>Actinomycetota</taxon>
        <taxon>Actinomycetes</taxon>
        <taxon>Pseudonocardiales</taxon>
        <taxon>Pseudonocardiaceae</taxon>
        <taxon>Lentzea</taxon>
    </lineage>
</organism>
<reference evidence="1 2" key="1">
    <citation type="submission" date="2018-06" db="EMBL/GenBank/DDBJ databases">
        <title>Genomic Encyclopedia of Type Strains, Phase IV (KMG-IV): sequencing the most valuable type-strain genomes for metagenomic binning, comparative biology and taxonomic classification.</title>
        <authorList>
            <person name="Goeker M."/>
        </authorList>
    </citation>
    <scope>NUCLEOTIDE SEQUENCE [LARGE SCALE GENOMIC DNA]</scope>
    <source>
        <strain evidence="1 2">DSM 45479</strain>
    </source>
</reference>
<keyword evidence="2" id="KW-1185">Reference proteome</keyword>
<protein>
    <submittedName>
        <fullName evidence="1">Uncharacterized protein</fullName>
    </submittedName>
</protein>
<gene>
    <name evidence="1" type="ORF">C8D87_10566</name>
</gene>
<dbReference type="EMBL" id="QLTT01000005">
    <property type="protein sequence ID" value="RAS64579.1"/>
    <property type="molecule type" value="Genomic_DNA"/>
</dbReference>
<evidence type="ECO:0000313" key="1">
    <source>
        <dbReference type="EMBL" id="RAS64579.1"/>
    </source>
</evidence>
<comment type="caution">
    <text evidence="1">The sequence shown here is derived from an EMBL/GenBank/DDBJ whole genome shotgun (WGS) entry which is preliminary data.</text>
</comment>
<sequence>MLSHDQAFAIAKMRQGELEADAAVRRLAMKPEEVAPKPARRRWRLFARVRPASV</sequence>
<accession>A0ABX9E7X7</accession>
<proteinExistence type="predicted"/>